<dbReference type="PANTHER" id="PTHR46796:SF7">
    <property type="entry name" value="ARAC FAMILY TRANSCRIPTIONAL REGULATOR"/>
    <property type="match status" value="1"/>
</dbReference>
<keyword evidence="6" id="KW-1185">Reference proteome</keyword>
<dbReference type="PROSITE" id="PS01124">
    <property type="entry name" value="HTH_ARAC_FAMILY_2"/>
    <property type="match status" value="1"/>
</dbReference>
<dbReference type="Pfam" id="PF12852">
    <property type="entry name" value="Cupin_6"/>
    <property type="match status" value="1"/>
</dbReference>
<sequence>MSGESSYQQILHYLKLDSMYYSRSTLGGERWGIALPPFENTSMFHIVTSGRCFVLVNGESIRMETGDLVFISRACGHELKANPENEAEFLFDLPIKQISKHYDTIAINTEQAPQTNILCGIVRISHPAGERLIKEMPDIIHIGREEHVFSNVIGEIVRLVIREASGEFIGGETVITRLADVLLIQAIRTWVERDIDIKGSWLSAIRDEKIGKALSKMHSQPQVAWTVEMLGKEVGLSRTAFSNRFSQLVGDTVLNYLTHWRMNLAAMKIREGAKVDYALSESLGYQSESAFRRAFKKTMGYSVSEVNKVFRNDAV</sequence>
<keyword evidence="3" id="KW-0804">Transcription</keyword>
<name>A0AA51RQ87_9GAMM</name>
<dbReference type="AlphaFoldDB" id="A0AA51RQ87"/>
<dbReference type="PANTHER" id="PTHR46796">
    <property type="entry name" value="HTH-TYPE TRANSCRIPTIONAL ACTIVATOR RHAS-RELATED"/>
    <property type="match status" value="1"/>
</dbReference>
<dbReference type="GO" id="GO:0003700">
    <property type="term" value="F:DNA-binding transcription factor activity"/>
    <property type="evidence" value="ECO:0007669"/>
    <property type="project" value="InterPro"/>
</dbReference>
<evidence type="ECO:0000256" key="3">
    <source>
        <dbReference type="ARBA" id="ARBA00023163"/>
    </source>
</evidence>
<evidence type="ECO:0000256" key="2">
    <source>
        <dbReference type="ARBA" id="ARBA00023125"/>
    </source>
</evidence>
<dbReference type="InterPro" id="IPR032783">
    <property type="entry name" value="AraC_lig"/>
</dbReference>
<dbReference type="Pfam" id="PF12833">
    <property type="entry name" value="HTH_18"/>
    <property type="match status" value="1"/>
</dbReference>
<dbReference type="Proteomes" id="UP001239782">
    <property type="component" value="Chromosome"/>
</dbReference>
<accession>A0AA51RQ87</accession>
<dbReference type="EMBL" id="CP133548">
    <property type="protein sequence ID" value="WMS85636.1"/>
    <property type="molecule type" value="Genomic_DNA"/>
</dbReference>
<feature type="domain" description="HTH araC/xylS-type" evidence="4">
    <location>
        <begin position="208"/>
        <end position="309"/>
    </location>
</feature>
<dbReference type="InterPro" id="IPR050204">
    <property type="entry name" value="AraC_XylS_family_regulators"/>
</dbReference>
<dbReference type="InterPro" id="IPR011051">
    <property type="entry name" value="RmlC_Cupin_sf"/>
</dbReference>
<keyword evidence="2" id="KW-0238">DNA-binding</keyword>
<dbReference type="SUPFAM" id="SSF51182">
    <property type="entry name" value="RmlC-like cupins"/>
    <property type="match status" value="1"/>
</dbReference>
<evidence type="ECO:0000256" key="1">
    <source>
        <dbReference type="ARBA" id="ARBA00023015"/>
    </source>
</evidence>
<dbReference type="SMART" id="SM00342">
    <property type="entry name" value="HTH_ARAC"/>
    <property type="match status" value="1"/>
</dbReference>
<keyword evidence="1" id="KW-0805">Transcription regulation</keyword>
<evidence type="ECO:0000259" key="4">
    <source>
        <dbReference type="PROSITE" id="PS01124"/>
    </source>
</evidence>
<dbReference type="InterPro" id="IPR009057">
    <property type="entry name" value="Homeodomain-like_sf"/>
</dbReference>
<proteinExistence type="predicted"/>
<organism evidence="5 6">
    <name type="scientific">Pleionea litopenaei</name>
    <dbReference type="NCBI Taxonomy" id="3070815"/>
    <lineage>
        <taxon>Bacteria</taxon>
        <taxon>Pseudomonadati</taxon>
        <taxon>Pseudomonadota</taxon>
        <taxon>Gammaproteobacteria</taxon>
        <taxon>Oceanospirillales</taxon>
        <taxon>Pleioneaceae</taxon>
        <taxon>Pleionea</taxon>
    </lineage>
</organism>
<reference evidence="5 6" key="1">
    <citation type="submission" date="2023-08" db="EMBL/GenBank/DDBJ databases">
        <title>Pleionea litopenaei sp. nov., isolated from stomach of juvenile Litopenaeus vannamei.</title>
        <authorList>
            <person name="Rho A.M."/>
            <person name="Hwang C.Y."/>
        </authorList>
    </citation>
    <scope>NUCLEOTIDE SEQUENCE [LARGE SCALE GENOMIC DNA]</scope>
    <source>
        <strain evidence="5 6">HL-JVS1</strain>
    </source>
</reference>
<dbReference type="InterPro" id="IPR018060">
    <property type="entry name" value="HTH_AraC"/>
</dbReference>
<dbReference type="SUPFAM" id="SSF46689">
    <property type="entry name" value="Homeodomain-like"/>
    <property type="match status" value="1"/>
</dbReference>
<dbReference type="InterPro" id="IPR014710">
    <property type="entry name" value="RmlC-like_jellyroll"/>
</dbReference>
<dbReference type="Gene3D" id="1.10.10.60">
    <property type="entry name" value="Homeodomain-like"/>
    <property type="match status" value="1"/>
</dbReference>
<dbReference type="GO" id="GO:0043565">
    <property type="term" value="F:sequence-specific DNA binding"/>
    <property type="evidence" value="ECO:0007669"/>
    <property type="project" value="InterPro"/>
</dbReference>
<dbReference type="RefSeq" id="WP_309200789.1">
    <property type="nucleotide sequence ID" value="NZ_CP133548.1"/>
</dbReference>
<dbReference type="Gene3D" id="2.60.120.10">
    <property type="entry name" value="Jelly Rolls"/>
    <property type="match status" value="1"/>
</dbReference>
<protein>
    <submittedName>
        <fullName evidence="5">AraC family transcriptional regulator</fullName>
    </submittedName>
</protein>
<evidence type="ECO:0000313" key="6">
    <source>
        <dbReference type="Proteomes" id="UP001239782"/>
    </source>
</evidence>
<gene>
    <name evidence="5" type="ORF">Q9312_10465</name>
</gene>
<dbReference type="KEGG" id="plei:Q9312_10465"/>
<evidence type="ECO:0000313" key="5">
    <source>
        <dbReference type="EMBL" id="WMS85636.1"/>
    </source>
</evidence>